<keyword evidence="2" id="KW-0808">Transferase</keyword>
<feature type="region of interest" description="Disordered" evidence="1">
    <location>
        <begin position="1"/>
        <end position="264"/>
    </location>
</feature>
<gene>
    <name evidence="2" type="ORF">AVDCRST_MAG73-2743</name>
</gene>
<keyword evidence="2" id="KW-0548">Nucleotidyltransferase</keyword>
<feature type="compositionally biased region" description="Basic residues" evidence="1">
    <location>
        <begin position="171"/>
        <end position="184"/>
    </location>
</feature>
<organism evidence="2">
    <name type="scientific">uncultured Thermomicrobiales bacterium</name>
    <dbReference type="NCBI Taxonomy" id="1645740"/>
    <lineage>
        <taxon>Bacteria</taxon>
        <taxon>Pseudomonadati</taxon>
        <taxon>Thermomicrobiota</taxon>
        <taxon>Thermomicrobia</taxon>
        <taxon>Thermomicrobiales</taxon>
        <taxon>environmental samples</taxon>
    </lineage>
</organism>
<dbReference type="EMBL" id="CADCWE010000179">
    <property type="protein sequence ID" value="CAA9549409.1"/>
    <property type="molecule type" value="Genomic_DNA"/>
</dbReference>
<name>A0A6J4UH07_9BACT</name>
<dbReference type="EC" id="2.7.7.80" evidence="2"/>
<evidence type="ECO:0000256" key="1">
    <source>
        <dbReference type="SAM" id="MobiDB-lite"/>
    </source>
</evidence>
<sequence length="394" mass="42063">ERDLPRLAGPNQARDHRDRSCRCPNPGGGGRRGDRRPRGRRGRTGDGAGSDPYPTRLPGGQDRGGGAGQAPARGRLLRRRGALGLRRQGAGGTGVHRGRFPGRRVRGLEGGRAGLGNPGPVRPGAAAPLQPPFHVAGGRRGGAAPAPQQQSLADRGGRPRLPGRALPGGGRGRHPRHRRRRRGRREQPPAPGAAYHGPDRHAEDRIRPPDHARDQPGRGRGRPPDSIDQGERARSVPRLRHRRRRDRQFCLPLPDQRRLRPARQALRPRCHLPLRRPGDGLLGGPGAVLPLPVPGAASPGTGAELRRGRGAGCAAGRDRHDPGDRGDQVGARDRRNPGRAPVGLRRPFDGVPRTQLGQGSGLPDLRPGRGDELGRHRVHRRRVRGAGGGAGGGL</sequence>
<dbReference type="AlphaFoldDB" id="A0A6J4UH07"/>
<feature type="non-terminal residue" evidence="2">
    <location>
        <position position="1"/>
    </location>
</feature>
<feature type="region of interest" description="Disordered" evidence="1">
    <location>
        <begin position="292"/>
        <end position="394"/>
    </location>
</feature>
<feature type="non-terminal residue" evidence="2">
    <location>
        <position position="394"/>
    </location>
</feature>
<feature type="compositionally biased region" description="Basic residues" evidence="1">
    <location>
        <begin position="33"/>
        <end position="42"/>
    </location>
</feature>
<protein>
    <submittedName>
        <fullName evidence="2">Molybdopterin-synthase adenylyltransferase</fullName>
        <ecNumber evidence="2">2.7.7.80</ecNumber>
    </submittedName>
</protein>
<feature type="compositionally biased region" description="Gly residues" evidence="1">
    <location>
        <begin position="108"/>
        <end position="117"/>
    </location>
</feature>
<feature type="compositionally biased region" description="Basic and acidic residues" evidence="1">
    <location>
        <begin position="197"/>
        <end position="234"/>
    </location>
</feature>
<evidence type="ECO:0000313" key="2">
    <source>
        <dbReference type="EMBL" id="CAA9549409.1"/>
    </source>
</evidence>
<accession>A0A6J4UH07</accession>
<feature type="compositionally biased region" description="Low complexity" evidence="1">
    <location>
        <begin position="292"/>
        <end position="303"/>
    </location>
</feature>
<feature type="compositionally biased region" description="Basic and acidic residues" evidence="1">
    <location>
        <begin position="316"/>
        <end position="336"/>
    </location>
</feature>
<reference evidence="2" key="1">
    <citation type="submission" date="2020-02" db="EMBL/GenBank/DDBJ databases">
        <authorList>
            <person name="Meier V. D."/>
        </authorList>
    </citation>
    <scope>NUCLEOTIDE SEQUENCE</scope>
    <source>
        <strain evidence="2">AVDCRST_MAG73</strain>
    </source>
</reference>
<feature type="compositionally biased region" description="Basic residues" evidence="1">
    <location>
        <begin position="235"/>
        <end position="246"/>
    </location>
</feature>
<feature type="compositionally biased region" description="Basic and acidic residues" evidence="1">
    <location>
        <begin position="366"/>
        <end position="375"/>
    </location>
</feature>
<dbReference type="GO" id="GO:0061605">
    <property type="term" value="F:molybdopterin-synthase adenylyltransferase activity"/>
    <property type="evidence" value="ECO:0007669"/>
    <property type="project" value="UniProtKB-EC"/>
</dbReference>
<feature type="compositionally biased region" description="Gly residues" evidence="1">
    <location>
        <begin position="385"/>
        <end position="394"/>
    </location>
</feature>
<proteinExistence type="predicted"/>
<feature type="compositionally biased region" description="Basic residues" evidence="1">
    <location>
        <begin position="96"/>
        <end position="105"/>
    </location>
</feature>